<proteinExistence type="predicted"/>
<keyword evidence="3" id="KW-1015">Disulfide bond</keyword>
<dbReference type="GO" id="GO:0016209">
    <property type="term" value="F:antioxidant activity"/>
    <property type="evidence" value="ECO:0007669"/>
    <property type="project" value="InterPro"/>
</dbReference>
<keyword evidence="2" id="KW-0201">Cytochrome c-type biogenesis</keyword>
<dbReference type="InterPro" id="IPR000866">
    <property type="entry name" value="AhpC/TSA"/>
</dbReference>
<dbReference type="SUPFAM" id="SSF52833">
    <property type="entry name" value="Thioredoxin-like"/>
    <property type="match status" value="1"/>
</dbReference>
<dbReference type="GO" id="GO:0017004">
    <property type="term" value="P:cytochrome complex assembly"/>
    <property type="evidence" value="ECO:0007669"/>
    <property type="project" value="UniProtKB-KW"/>
</dbReference>
<dbReference type="GO" id="GO:0030313">
    <property type="term" value="C:cell envelope"/>
    <property type="evidence" value="ECO:0007669"/>
    <property type="project" value="UniProtKB-SubCell"/>
</dbReference>
<dbReference type="AlphaFoldDB" id="A0A3B1BM71"/>
<reference evidence="6" key="1">
    <citation type="submission" date="2018-06" db="EMBL/GenBank/DDBJ databases">
        <authorList>
            <person name="Zhirakovskaya E."/>
        </authorList>
    </citation>
    <scope>NUCLEOTIDE SEQUENCE</scope>
</reference>
<dbReference type="PROSITE" id="PS00194">
    <property type="entry name" value="THIOREDOXIN_1"/>
    <property type="match status" value="1"/>
</dbReference>
<evidence type="ECO:0000256" key="3">
    <source>
        <dbReference type="ARBA" id="ARBA00023157"/>
    </source>
</evidence>
<evidence type="ECO:0000256" key="4">
    <source>
        <dbReference type="ARBA" id="ARBA00023284"/>
    </source>
</evidence>
<dbReference type="Gene3D" id="3.40.30.10">
    <property type="entry name" value="Glutaredoxin"/>
    <property type="match status" value="1"/>
</dbReference>
<feature type="domain" description="Thioredoxin" evidence="5">
    <location>
        <begin position="33"/>
        <end position="173"/>
    </location>
</feature>
<dbReference type="InterPro" id="IPR017937">
    <property type="entry name" value="Thioredoxin_CS"/>
</dbReference>
<dbReference type="EMBL" id="UOFZ01000109">
    <property type="protein sequence ID" value="VAX13293.1"/>
    <property type="molecule type" value="Genomic_DNA"/>
</dbReference>
<evidence type="ECO:0000313" key="6">
    <source>
        <dbReference type="EMBL" id="VAX13293.1"/>
    </source>
</evidence>
<dbReference type="Pfam" id="PF00578">
    <property type="entry name" value="AhpC-TSA"/>
    <property type="match status" value="1"/>
</dbReference>
<dbReference type="InterPro" id="IPR050553">
    <property type="entry name" value="Thioredoxin_ResA/DsbE_sf"/>
</dbReference>
<name>A0A3B1BM71_9ZZZZ</name>
<keyword evidence="4" id="KW-0676">Redox-active center</keyword>
<evidence type="ECO:0000256" key="1">
    <source>
        <dbReference type="ARBA" id="ARBA00004196"/>
    </source>
</evidence>
<dbReference type="PANTHER" id="PTHR42852:SF6">
    <property type="entry name" value="THIOL:DISULFIDE INTERCHANGE PROTEIN DSBE"/>
    <property type="match status" value="1"/>
</dbReference>
<accession>A0A3B1BM71</accession>
<dbReference type="InterPro" id="IPR013766">
    <property type="entry name" value="Thioredoxin_domain"/>
</dbReference>
<evidence type="ECO:0000256" key="2">
    <source>
        <dbReference type="ARBA" id="ARBA00022748"/>
    </source>
</evidence>
<sequence length="177" mass="19610">MKQLTGFVSISLLIFALSNAWAVSPVLPKGIIPLSPRPAPALKLKDLDANVYDLKIAQGRWKFVHFWASWCGPCRREMPSIQRMIKRMQGSSLEIVLVNTAENEDTVFSFLAGVAPDVNSLLDSDGLATEKWRPRGLPSTYLVDPAGIIRYVALGGRAWDTKEYINFLHTLLAPSGK</sequence>
<organism evidence="6">
    <name type="scientific">hydrothermal vent metagenome</name>
    <dbReference type="NCBI Taxonomy" id="652676"/>
    <lineage>
        <taxon>unclassified sequences</taxon>
        <taxon>metagenomes</taxon>
        <taxon>ecological metagenomes</taxon>
    </lineage>
</organism>
<comment type="subcellular location">
    <subcellularLocation>
        <location evidence="1">Cell envelope</location>
    </subcellularLocation>
</comment>
<gene>
    <name evidence="6" type="ORF">MNBD_GAMMA24-1585</name>
</gene>
<dbReference type="CDD" id="cd02966">
    <property type="entry name" value="TlpA_like_family"/>
    <property type="match status" value="1"/>
</dbReference>
<dbReference type="PROSITE" id="PS51352">
    <property type="entry name" value="THIOREDOXIN_2"/>
    <property type="match status" value="1"/>
</dbReference>
<dbReference type="GO" id="GO:0016491">
    <property type="term" value="F:oxidoreductase activity"/>
    <property type="evidence" value="ECO:0007669"/>
    <property type="project" value="InterPro"/>
</dbReference>
<dbReference type="InterPro" id="IPR036249">
    <property type="entry name" value="Thioredoxin-like_sf"/>
</dbReference>
<evidence type="ECO:0000259" key="5">
    <source>
        <dbReference type="PROSITE" id="PS51352"/>
    </source>
</evidence>
<protein>
    <recommendedName>
        <fullName evidence="5">Thioredoxin domain-containing protein</fullName>
    </recommendedName>
</protein>
<dbReference type="PANTHER" id="PTHR42852">
    <property type="entry name" value="THIOL:DISULFIDE INTERCHANGE PROTEIN DSBE"/>
    <property type="match status" value="1"/>
</dbReference>